<dbReference type="PANTHER" id="PTHR10694:SF33">
    <property type="entry name" value="LYSINE-SPECIFIC DEMETHYLASE 5"/>
    <property type="match status" value="1"/>
</dbReference>
<keyword evidence="5" id="KW-0862">Zinc</keyword>
<sequence length="1286" mass="146817">MSSEPGSVKREDSAEESSDVCEICHTERDLEKMLICDGCELGYHMYCLTPPLNNIPKTDWYCAKCLVAGDEFGFEEGEEYSLSSFQQKCNTFKKNWFEKAGYTDGRVPEDAVEREFWRLVESTFETVEVEYGADLHSTQHGRFVKLCLAASYEYCKNGFPSLERNPNDKYSTHPSNLNNMPVLPESLFCHIKSDISGMMVPWLYVGMCFSTFCWHNEDHYTYSVNYMHWGETKTWYGVPASDALKFEDTMRRAVPELFEQQPDLLFQLVTMLSPERLVANGVKVLALDQRPGQFVVTFPQAYHAGFNHGFNFAEAVNFAPPDWCKFGLECVQRYKEHRKHPVFSHDELILTTALNDPSIATAYWLKDGIQDLFEREISQRRDVKKEYPNIKISVEEADRPEEEVQCLHCNTYIYLSQIGCQCQTKVVCPDHISELCKCDSPKRFLRLRYSDDRLKEIQDKIVETAAIPDAWTQKYRTMMMETRTPSLKLLRSLLAEADRIPFPIKEAGHLRKFVAEANDWVEATTKVLVRKHHQGRRLLERAHGTSGKRLEDLQDMLRRVERMRFDCPEIKQLEDSIDTILEYRDDVRRALNKPEHDLNECRELYEIGASMNIGMDEIDQLETIVKDLIWIERAHAKGVDTDDYHLICSLVADARKSGVSLSNPLLKDLIKKEEEGHFWEDRAQAALNRNPVDLAELQDVIRSGQDIPVSRAILSKAEHLYNKSVDWAKSSDQLVERSGEPEYEDRPSISELKRALKLAETVPIEIAHKSMFEEESRKFDDWMAWTQSLFLQPGSRRSSGFELEESLEDLKENVQTCTMEERIPPILVTANGILESQKADKIKNGAGYTAARNVEAVSGFAQHTDRPSEEANGAPPAKNGNAEPSQRSYEAPLTAEEVAQISNLATKTLLYSKSETMDPDREEPIYCLCRNPESGMMVECDECHEWYHGTCVRVTKREASLKSNYICPVCNLSLVIRRDRPRPTLDELARCFHEGQSLRFYTPEVPLLGEIFDLAARFQQRVDRFLHYNPIMEEDIGQVKAYLRKIEGMDIELREEREALRGHVLRLCPDSMPVPVVMLSNYPTAPPMSAITNLCLCRKPFVEAEAKGNDGAVLVQCGGCQDWHHIHCVGLHLEQAQRLNRFYCPVCTVLRKKTYQYGALEYHDEVQARATERIQYNKDQAELRRKRRKSSKDEPELSAIAHAATEGDQGGGPKSSMGTLTGPVEERKKRPYKKRDPLAENGDKPKPKRRKSIVQSMLPTGTNGPMPQSPSAPGPGSGSTATPTSP</sequence>
<dbReference type="PANTHER" id="PTHR10694">
    <property type="entry name" value="LYSINE-SPECIFIC DEMETHYLASE"/>
    <property type="match status" value="1"/>
</dbReference>
<dbReference type="InterPro" id="IPR019787">
    <property type="entry name" value="Znf_PHD-finger"/>
</dbReference>
<comment type="subcellular location">
    <subcellularLocation>
        <location evidence="1">Nucleus</location>
    </subcellularLocation>
</comment>
<feature type="compositionally biased region" description="Polar residues" evidence="9">
    <location>
        <begin position="1253"/>
        <end position="1266"/>
    </location>
</feature>
<proteinExistence type="predicted"/>
<keyword evidence="4 8" id="KW-0863">Zinc-finger</keyword>
<dbReference type="GO" id="GO:0005634">
    <property type="term" value="C:nucleus"/>
    <property type="evidence" value="ECO:0007669"/>
    <property type="project" value="UniProtKB-SubCell"/>
</dbReference>
<evidence type="ECO:0000256" key="7">
    <source>
        <dbReference type="ARBA" id="ARBA00023242"/>
    </source>
</evidence>
<dbReference type="GO" id="GO:0006355">
    <property type="term" value="P:regulation of DNA-templated transcription"/>
    <property type="evidence" value="ECO:0007669"/>
    <property type="project" value="TreeGrafter"/>
</dbReference>
<dbReference type="SUPFAM" id="SSF57903">
    <property type="entry name" value="FYVE/PHD zinc finger"/>
    <property type="match status" value="3"/>
</dbReference>
<dbReference type="OrthoDB" id="1678912at2759"/>
<dbReference type="Pfam" id="PF00628">
    <property type="entry name" value="PHD"/>
    <property type="match status" value="3"/>
</dbReference>
<keyword evidence="3" id="KW-0677">Repeat</keyword>
<dbReference type="InterPro" id="IPR013083">
    <property type="entry name" value="Znf_RING/FYVE/PHD"/>
</dbReference>
<keyword evidence="13" id="KW-1185">Reference proteome</keyword>
<dbReference type="Proteomes" id="UP000707451">
    <property type="component" value="Unassembled WGS sequence"/>
</dbReference>
<dbReference type="Pfam" id="PF02373">
    <property type="entry name" value="JmjC"/>
    <property type="match status" value="1"/>
</dbReference>
<evidence type="ECO:0000256" key="9">
    <source>
        <dbReference type="SAM" id="MobiDB-lite"/>
    </source>
</evidence>
<feature type="domain" description="PHD-type" evidence="10">
    <location>
        <begin position="18"/>
        <end position="68"/>
    </location>
</feature>
<dbReference type="PROSITE" id="PS50016">
    <property type="entry name" value="ZF_PHD_2"/>
    <property type="match status" value="2"/>
</dbReference>
<dbReference type="Pfam" id="PF02928">
    <property type="entry name" value="zf-C5HC2"/>
    <property type="match status" value="1"/>
</dbReference>
<keyword evidence="2" id="KW-0479">Metal-binding</keyword>
<evidence type="ECO:0000256" key="4">
    <source>
        <dbReference type="ARBA" id="ARBA00022771"/>
    </source>
</evidence>
<evidence type="ECO:0000313" key="12">
    <source>
        <dbReference type="EMBL" id="KAG9070666.1"/>
    </source>
</evidence>
<dbReference type="Pfam" id="PF08429">
    <property type="entry name" value="PLU-1"/>
    <property type="match status" value="1"/>
</dbReference>
<feature type="compositionally biased region" description="Low complexity" evidence="9">
    <location>
        <begin position="870"/>
        <end position="884"/>
    </location>
</feature>
<dbReference type="InterPro" id="IPR001965">
    <property type="entry name" value="Znf_PHD"/>
</dbReference>
<dbReference type="Gene3D" id="3.30.40.10">
    <property type="entry name" value="Zinc/RING finger domain, C3HC4 (zinc finger)"/>
    <property type="match status" value="3"/>
</dbReference>
<evidence type="ECO:0000256" key="6">
    <source>
        <dbReference type="ARBA" id="ARBA00023004"/>
    </source>
</evidence>
<accession>A0A9P7Y3J3</accession>
<evidence type="ECO:0000256" key="3">
    <source>
        <dbReference type="ARBA" id="ARBA00022737"/>
    </source>
</evidence>
<dbReference type="PROSITE" id="PS51184">
    <property type="entry name" value="JMJC"/>
    <property type="match status" value="1"/>
</dbReference>
<feature type="domain" description="JmjC" evidence="11">
    <location>
        <begin position="169"/>
        <end position="335"/>
    </location>
</feature>
<dbReference type="GO" id="GO:0000785">
    <property type="term" value="C:chromatin"/>
    <property type="evidence" value="ECO:0007669"/>
    <property type="project" value="TreeGrafter"/>
</dbReference>
<feature type="compositionally biased region" description="Basic and acidic residues" evidence="9">
    <location>
        <begin position="1224"/>
        <end position="1245"/>
    </location>
</feature>
<dbReference type="SMART" id="SM00249">
    <property type="entry name" value="PHD"/>
    <property type="match status" value="3"/>
</dbReference>
<evidence type="ECO:0000259" key="11">
    <source>
        <dbReference type="PROSITE" id="PS51184"/>
    </source>
</evidence>
<dbReference type="Gene3D" id="2.60.120.650">
    <property type="entry name" value="Cupin"/>
    <property type="match status" value="1"/>
</dbReference>
<dbReference type="InterPro" id="IPR004198">
    <property type="entry name" value="Znf_C5HC2"/>
</dbReference>
<feature type="domain" description="PHD-type" evidence="10">
    <location>
        <begin position="924"/>
        <end position="973"/>
    </location>
</feature>
<evidence type="ECO:0000256" key="5">
    <source>
        <dbReference type="ARBA" id="ARBA00022833"/>
    </source>
</evidence>
<evidence type="ECO:0000313" key="13">
    <source>
        <dbReference type="Proteomes" id="UP000707451"/>
    </source>
</evidence>
<dbReference type="Pfam" id="PF21323">
    <property type="entry name" value="KDM5_C-hel"/>
    <property type="match status" value="1"/>
</dbReference>
<comment type="caution">
    <text evidence="12">The sequence shown here is derived from an EMBL/GenBank/DDBJ whole genome shotgun (WGS) entry which is preliminary data.</text>
</comment>
<feature type="region of interest" description="Disordered" evidence="9">
    <location>
        <begin position="1202"/>
        <end position="1286"/>
    </location>
</feature>
<keyword evidence="6" id="KW-0408">Iron</keyword>
<organism evidence="12 13">
    <name type="scientific">Linnemannia hyalina</name>
    <dbReference type="NCBI Taxonomy" id="64524"/>
    <lineage>
        <taxon>Eukaryota</taxon>
        <taxon>Fungi</taxon>
        <taxon>Fungi incertae sedis</taxon>
        <taxon>Mucoromycota</taxon>
        <taxon>Mortierellomycotina</taxon>
        <taxon>Mortierellomycetes</taxon>
        <taxon>Mortierellales</taxon>
        <taxon>Mortierellaceae</taxon>
        <taxon>Linnemannia</taxon>
    </lineage>
</organism>
<dbReference type="EMBL" id="JAHRHY010000003">
    <property type="protein sequence ID" value="KAG9070666.1"/>
    <property type="molecule type" value="Genomic_DNA"/>
</dbReference>
<dbReference type="InterPro" id="IPR011011">
    <property type="entry name" value="Znf_FYVE_PHD"/>
</dbReference>
<dbReference type="GO" id="GO:0008270">
    <property type="term" value="F:zinc ion binding"/>
    <property type="evidence" value="ECO:0007669"/>
    <property type="project" value="UniProtKB-KW"/>
</dbReference>
<evidence type="ECO:0000256" key="8">
    <source>
        <dbReference type="PROSITE-ProRule" id="PRU00146"/>
    </source>
</evidence>
<dbReference type="InterPro" id="IPR013637">
    <property type="entry name" value="Lys_sp_deMease-like_dom"/>
</dbReference>
<protein>
    <submittedName>
        <fullName evidence="12">Uncharacterized protein</fullName>
    </submittedName>
</protein>
<feature type="region of interest" description="Disordered" evidence="9">
    <location>
        <begin position="861"/>
        <end position="890"/>
    </location>
</feature>
<name>A0A9P7Y3J3_9FUNG</name>
<dbReference type="InterPro" id="IPR003347">
    <property type="entry name" value="JmjC_dom"/>
</dbReference>
<dbReference type="SMART" id="SM00558">
    <property type="entry name" value="JmjC"/>
    <property type="match status" value="1"/>
</dbReference>
<gene>
    <name evidence="12" type="ORF">KI688_008205</name>
</gene>
<keyword evidence="7" id="KW-0539">Nucleus</keyword>
<dbReference type="CDD" id="cd15518">
    <property type="entry name" value="PHD_Ecm5p_Lid2p_like"/>
    <property type="match status" value="1"/>
</dbReference>
<evidence type="ECO:0000259" key="10">
    <source>
        <dbReference type="PROSITE" id="PS50016"/>
    </source>
</evidence>
<reference evidence="12" key="1">
    <citation type="submission" date="2021-06" db="EMBL/GenBank/DDBJ databases">
        <title>Genome Sequence of Mortierella hyaline Strain SCG-10, a Cold-Adapted, Nitrate-Reducing Fungus Isolated from Soil in Minnesota, USA.</title>
        <authorList>
            <person name="Aldossari N."/>
        </authorList>
    </citation>
    <scope>NUCLEOTIDE SEQUENCE</scope>
    <source>
        <strain evidence="12">SCG-10</strain>
    </source>
</reference>
<evidence type="ECO:0000256" key="2">
    <source>
        <dbReference type="ARBA" id="ARBA00022723"/>
    </source>
</evidence>
<dbReference type="InterPro" id="IPR048615">
    <property type="entry name" value="KDM5_C-hel"/>
</dbReference>
<dbReference type="SUPFAM" id="SSF51197">
    <property type="entry name" value="Clavaminate synthase-like"/>
    <property type="match status" value="1"/>
</dbReference>
<dbReference type="PROSITE" id="PS01359">
    <property type="entry name" value="ZF_PHD_1"/>
    <property type="match status" value="3"/>
</dbReference>
<dbReference type="GO" id="GO:0034647">
    <property type="term" value="F:histone H3K4me/H3K4me2/H3K4me3 demethylase activity"/>
    <property type="evidence" value="ECO:0007669"/>
    <property type="project" value="TreeGrafter"/>
</dbReference>
<dbReference type="InterPro" id="IPR019786">
    <property type="entry name" value="Zinc_finger_PHD-type_CS"/>
</dbReference>
<evidence type="ECO:0000256" key="1">
    <source>
        <dbReference type="ARBA" id="ARBA00004123"/>
    </source>
</evidence>